<feature type="region of interest" description="Disordered" evidence="2">
    <location>
        <begin position="1"/>
        <end position="46"/>
    </location>
</feature>
<evidence type="ECO:0000256" key="2">
    <source>
        <dbReference type="SAM" id="MobiDB-lite"/>
    </source>
</evidence>
<sequence length="220" mass="24684">MIKISGLPSLLRGKQDESQTAEPRQFGEELPSIVPTKSELQAGTASDPLTEKRIALKHLQDARAGLLADYHAKQEIADKSERIAADLKERRGTLSGVNDEIDAFYQQEIEASLTTDGHTALSELPEHLATRKRELDGLERQIIVTESCAERRREEARTVRHELEELAQSREDALQRVMSYVAEIEASRIRAILAQYVETMVSLSALTRQQFHQCNYAASS</sequence>
<name>A0A967EIG6_9PROT</name>
<gene>
    <name evidence="3" type="ORF">GOB87_16140</name>
</gene>
<keyword evidence="1" id="KW-0175">Coiled coil</keyword>
<dbReference type="RefSeq" id="WP_166319138.1">
    <property type="nucleotide sequence ID" value="NZ_WOTH01000087.1"/>
</dbReference>
<reference evidence="3" key="1">
    <citation type="submission" date="2019-11" db="EMBL/GenBank/DDBJ databases">
        <title>Description of new Acetobacter species.</title>
        <authorList>
            <person name="Cleenwerck I."/>
            <person name="Sombolestani A.S."/>
        </authorList>
    </citation>
    <scope>NUCLEOTIDE SEQUENCE</scope>
    <source>
        <strain evidence="3">LMG 1626</strain>
    </source>
</reference>
<dbReference type="EMBL" id="WOTH01000087">
    <property type="protein sequence ID" value="NHO55432.1"/>
    <property type="molecule type" value="Genomic_DNA"/>
</dbReference>
<dbReference type="AlphaFoldDB" id="A0A967EIG6"/>
<evidence type="ECO:0000256" key="1">
    <source>
        <dbReference type="SAM" id="Coils"/>
    </source>
</evidence>
<accession>A0A967EIG6</accession>
<evidence type="ECO:0000313" key="4">
    <source>
        <dbReference type="Proteomes" id="UP000597459"/>
    </source>
</evidence>
<comment type="caution">
    <text evidence="3">The sequence shown here is derived from an EMBL/GenBank/DDBJ whole genome shotgun (WGS) entry which is preliminary data.</text>
</comment>
<proteinExistence type="predicted"/>
<keyword evidence="4" id="KW-1185">Reference proteome</keyword>
<organism evidence="3 4">
    <name type="scientific">Acetobacter estunensis</name>
    <dbReference type="NCBI Taxonomy" id="104097"/>
    <lineage>
        <taxon>Bacteria</taxon>
        <taxon>Pseudomonadati</taxon>
        <taxon>Pseudomonadota</taxon>
        <taxon>Alphaproteobacteria</taxon>
        <taxon>Acetobacterales</taxon>
        <taxon>Acetobacteraceae</taxon>
        <taxon>Acetobacter</taxon>
    </lineage>
</organism>
<evidence type="ECO:0000313" key="3">
    <source>
        <dbReference type="EMBL" id="NHO55432.1"/>
    </source>
</evidence>
<dbReference type="Proteomes" id="UP000597459">
    <property type="component" value="Unassembled WGS sequence"/>
</dbReference>
<feature type="coiled-coil region" evidence="1">
    <location>
        <begin position="149"/>
        <end position="183"/>
    </location>
</feature>
<protein>
    <submittedName>
        <fullName evidence="3">Uncharacterized protein</fullName>
    </submittedName>
</protein>